<accession>A0A0L7QR85</accession>
<name>A0A0L7QR85_9HYME</name>
<dbReference type="EMBL" id="KQ414784">
    <property type="protein sequence ID" value="KOC61138.1"/>
    <property type="molecule type" value="Genomic_DNA"/>
</dbReference>
<dbReference type="AlphaFoldDB" id="A0A0L7QR85"/>
<evidence type="ECO:0000313" key="2">
    <source>
        <dbReference type="Proteomes" id="UP000053825"/>
    </source>
</evidence>
<protein>
    <submittedName>
        <fullName evidence="1">Uncharacterized protein</fullName>
    </submittedName>
</protein>
<keyword evidence="2" id="KW-1185">Reference proteome</keyword>
<proteinExistence type="predicted"/>
<evidence type="ECO:0000313" key="1">
    <source>
        <dbReference type="EMBL" id="KOC61138.1"/>
    </source>
</evidence>
<sequence length="55" mass="6549">MVPEVGIIRTILYASILRGTGFILDGVIRCAMNWFFRMIIRDDFWQFRFVEPSYS</sequence>
<gene>
    <name evidence="1" type="ORF">WH47_04404</name>
</gene>
<dbReference type="Proteomes" id="UP000053825">
    <property type="component" value="Unassembled WGS sequence"/>
</dbReference>
<organism evidence="1 2">
    <name type="scientific">Habropoda laboriosa</name>
    <dbReference type="NCBI Taxonomy" id="597456"/>
    <lineage>
        <taxon>Eukaryota</taxon>
        <taxon>Metazoa</taxon>
        <taxon>Ecdysozoa</taxon>
        <taxon>Arthropoda</taxon>
        <taxon>Hexapoda</taxon>
        <taxon>Insecta</taxon>
        <taxon>Pterygota</taxon>
        <taxon>Neoptera</taxon>
        <taxon>Endopterygota</taxon>
        <taxon>Hymenoptera</taxon>
        <taxon>Apocrita</taxon>
        <taxon>Aculeata</taxon>
        <taxon>Apoidea</taxon>
        <taxon>Anthophila</taxon>
        <taxon>Apidae</taxon>
        <taxon>Habropoda</taxon>
    </lineage>
</organism>
<reference evidence="1 2" key="1">
    <citation type="submission" date="2015-07" db="EMBL/GenBank/DDBJ databases">
        <title>The genome of Habropoda laboriosa.</title>
        <authorList>
            <person name="Pan H."/>
            <person name="Kapheim K."/>
        </authorList>
    </citation>
    <scope>NUCLEOTIDE SEQUENCE [LARGE SCALE GENOMIC DNA]</scope>
    <source>
        <strain evidence="1">0110345459</strain>
    </source>
</reference>